<feature type="region of interest" description="Disordered" evidence="2">
    <location>
        <begin position="31"/>
        <end position="72"/>
    </location>
</feature>
<evidence type="ECO:0000256" key="1">
    <source>
        <dbReference type="SAM" id="Coils"/>
    </source>
</evidence>
<feature type="coiled-coil region" evidence="1">
    <location>
        <begin position="108"/>
        <end position="177"/>
    </location>
</feature>
<feature type="compositionally biased region" description="Polar residues" evidence="2">
    <location>
        <begin position="397"/>
        <end position="419"/>
    </location>
</feature>
<feature type="compositionally biased region" description="Pro residues" evidence="2">
    <location>
        <begin position="454"/>
        <end position="468"/>
    </location>
</feature>
<feature type="compositionally biased region" description="Polar residues" evidence="2">
    <location>
        <begin position="563"/>
        <end position="574"/>
    </location>
</feature>
<dbReference type="AlphaFoldDB" id="A0A8H5F3F4"/>
<dbReference type="Proteomes" id="UP000567179">
    <property type="component" value="Unassembled WGS sequence"/>
</dbReference>
<feature type="compositionally biased region" description="Polar residues" evidence="2">
    <location>
        <begin position="274"/>
        <end position="288"/>
    </location>
</feature>
<accession>A0A8H5F3F4</accession>
<keyword evidence="5" id="KW-1185">Reference proteome</keyword>
<comment type="caution">
    <text evidence="4">The sequence shown here is derived from an EMBL/GenBank/DDBJ whole genome shotgun (WGS) entry which is preliminary data.</text>
</comment>
<evidence type="ECO:0000256" key="2">
    <source>
        <dbReference type="SAM" id="MobiDB-lite"/>
    </source>
</evidence>
<feature type="compositionally biased region" description="Polar residues" evidence="2">
    <location>
        <begin position="585"/>
        <end position="595"/>
    </location>
</feature>
<feature type="compositionally biased region" description="Polar residues" evidence="2">
    <location>
        <begin position="503"/>
        <end position="527"/>
    </location>
</feature>
<feature type="chain" id="PRO_5034946366" description="Inhibitor of growth protein N-terminal histone-binding domain-containing protein" evidence="3">
    <location>
        <begin position="19"/>
        <end position="751"/>
    </location>
</feature>
<feature type="region of interest" description="Disordered" evidence="2">
    <location>
        <begin position="260"/>
        <end position="328"/>
    </location>
</feature>
<feature type="region of interest" description="Disordered" evidence="2">
    <location>
        <begin position="438"/>
        <end position="677"/>
    </location>
</feature>
<dbReference type="OrthoDB" id="3263403at2759"/>
<keyword evidence="3" id="KW-0732">Signal</keyword>
<evidence type="ECO:0000313" key="5">
    <source>
        <dbReference type="Proteomes" id="UP000567179"/>
    </source>
</evidence>
<sequence length="751" mass="81823">MSRSLSFLTLFQIACSSALWANTRQETSSGRALYVRSAPTPLKDDMEDQNGPAQSEPTSQPSNPFTPPTIAPGLEKKELRQKMIEILASTANGCLQELGYYPGIHAKLQQLEKRASDWQGENVKLFNDNKRLFAVVNQQKQLMERLQAEDQKKATAIQQLQVANAALNKQVEDLEAALLKKGPPGSAEYFNHKYNSLVKEYQALSGEHAQTVRLLQMQRNQSNAALTPQQVQQAPQNVQQSLHVQSSQQQQQLQLQKLQQQISTQHLPRPGVPSHSNASIFTSLSSQPAHHPPHQQNVVYQQQMQSLGTSSNRRPSGSMPGPSEQLPVKVQDIPYPNMQQRPISGQVQQHHALSAGLKQPLNANPNGPSHPPQHANTYPIAPLQSAQRPQPHPQPQATHVWTSSPLQAQPAGVQSQSPQGLWVNTSAAQGLWISTSNTTAQVTSSPRTTSSPQTPVPIPNSAPFPPVSPHNSQFGRSSATPNAPSRPSSLSQASSPFAPPITMPQNQPLNAQTPSHSLTLKRNSPSISDMPDQTIDDVSHKRPRIDGPPQVPKDISGLPSPMTPSMQHVHTMSGSVPPPPPSAHHLQSSPLTAQRSPELPVEVKQPINPPVTPAQSQSPQPSKPVEQLSKQEIVPEAEGMAVDFEQPNKPDSAEASMEEDATEKAGKDDDDDGEIVQVGPDGLRLVSDCLDELFGTDRTGTFICKFCVVRHKMNLMSGPPVIYESPSDEALAQHLMADHKAAWDRARAVDD</sequence>
<feature type="compositionally biased region" description="Polar residues" evidence="2">
    <location>
        <begin position="51"/>
        <end position="63"/>
    </location>
</feature>
<feature type="compositionally biased region" description="Low complexity" evidence="2">
    <location>
        <begin position="483"/>
        <end position="496"/>
    </location>
</feature>
<feature type="compositionally biased region" description="Polar residues" evidence="2">
    <location>
        <begin position="469"/>
        <end position="482"/>
    </location>
</feature>
<gene>
    <name evidence="4" type="ORF">D9619_000493</name>
</gene>
<evidence type="ECO:0000256" key="3">
    <source>
        <dbReference type="SAM" id="SignalP"/>
    </source>
</evidence>
<keyword evidence="1" id="KW-0175">Coiled coil</keyword>
<feature type="compositionally biased region" description="Low complexity" evidence="2">
    <location>
        <begin position="295"/>
        <end position="305"/>
    </location>
</feature>
<dbReference type="EMBL" id="JAACJJ010000028">
    <property type="protein sequence ID" value="KAF5322360.1"/>
    <property type="molecule type" value="Genomic_DNA"/>
</dbReference>
<feature type="signal peptide" evidence="3">
    <location>
        <begin position="1"/>
        <end position="18"/>
    </location>
</feature>
<name>A0A8H5F3F4_9AGAR</name>
<organism evidence="4 5">
    <name type="scientific">Psilocybe cf. subviscida</name>
    <dbReference type="NCBI Taxonomy" id="2480587"/>
    <lineage>
        <taxon>Eukaryota</taxon>
        <taxon>Fungi</taxon>
        <taxon>Dikarya</taxon>
        <taxon>Basidiomycota</taxon>
        <taxon>Agaricomycotina</taxon>
        <taxon>Agaricomycetes</taxon>
        <taxon>Agaricomycetidae</taxon>
        <taxon>Agaricales</taxon>
        <taxon>Agaricineae</taxon>
        <taxon>Strophariaceae</taxon>
        <taxon>Psilocybe</taxon>
    </lineage>
</organism>
<feature type="compositionally biased region" description="Low complexity" evidence="2">
    <location>
        <begin position="441"/>
        <end position="453"/>
    </location>
</feature>
<feature type="region of interest" description="Disordered" evidence="2">
    <location>
        <begin position="358"/>
        <end position="419"/>
    </location>
</feature>
<feature type="compositionally biased region" description="Low complexity" evidence="2">
    <location>
        <begin position="613"/>
        <end position="624"/>
    </location>
</feature>
<feature type="compositionally biased region" description="Polar residues" evidence="2">
    <location>
        <begin position="306"/>
        <end position="315"/>
    </location>
</feature>
<protein>
    <recommendedName>
        <fullName evidence="6">Inhibitor of growth protein N-terminal histone-binding domain-containing protein</fullName>
    </recommendedName>
</protein>
<evidence type="ECO:0008006" key="6">
    <source>
        <dbReference type="Google" id="ProtNLM"/>
    </source>
</evidence>
<proteinExistence type="predicted"/>
<evidence type="ECO:0000313" key="4">
    <source>
        <dbReference type="EMBL" id="KAF5322360.1"/>
    </source>
</evidence>
<reference evidence="4 5" key="1">
    <citation type="journal article" date="2020" name="ISME J.">
        <title>Uncovering the hidden diversity of litter-decomposition mechanisms in mushroom-forming fungi.</title>
        <authorList>
            <person name="Floudas D."/>
            <person name="Bentzer J."/>
            <person name="Ahren D."/>
            <person name="Johansson T."/>
            <person name="Persson P."/>
            <person name="Tunlid A."/>
        </authorList>
    </citation>
    <scope>NUCLEOTIDE SEQUENCE [LARGE SCALE GENOMIC DNA]</scope>
    <source>
        <strain evidence="4 5">CBS 101986</strain>
    </source>
</reference>